<evidence type="ECO:0000313" key="1">
    <source>
        <dbReference type="EMBL" id="CAK0794664.1"/>
    </source>
</evidence>
<sequence>MGPENEAEAEGGVDAAWPRYEGGKRLDRTWLKSRGAQRCMRCGERADIAQRVSRKCQQRGTGARDARMRAVTRPRALNRICKGARQRKFPSATECPACRADAAL</sequence>
<gene>
    <name evidence="1" type="ORF">PCOR1329_LOCUS4578</name>
</gene>
<name>A0ABN9PSF9_9DINO</name>
<organism evidence="1 2">
    <name type="scientific">Prorocentrum cordatum</name>
    <dbReference type="NCBI Taxonomy" id="2364126"/>
    <lineage>
        <taxon>Eukaryota</taxon>
        <taxon>Sar</taxon>
        <taxon>Alveolata</taxon>
        <taxon>Dinophyceae</taxon>
        <taxon>Prorocentrales</taxon>
        <taxon>Prorocentraceae</taxon>
        <taxon>Prorocentrum</taxon>
    </lineage>
</organism>
<proteinExistence type="predicted"/>
<keyword evidence="2" id="KW-1185">Reference proteome</keyword>
<reference evidence="1" key="1">
    <citation type="submission" date="2023-10" db="EMBL/GenBank/DDBJ databases">
        <authorList>
            <person name="Chen Y."/>
            <person name="Shah S."/>
            <person name="Dougan E. K."/>
            <person name="Thang M."/>
            <person name="Chan C."/>
        </authorList>
    </citation>
    <scope>NUCLEOTIDE SEQUENCE [LARGE SCALE GENOMIC DNA]</scope>
</reference>
<accession>A0ABN9PSF9</accession>
<comment type="caution">
    <text evidence="1">The sequence shown here is derived from an EMBL/GenBank/DDBJ whole genome shotgun (WGS) entry which is preliminary data.</text>
</comment>
<dbReference type="EMBL" id="CAUYUJ010001186">
    <property type="protein sequence ID" value="CAK0794664.1"/>
    <property type="molecule type" value="Genomic_DNA"/>
</dbReference>
<evidence type="ECO:0000313" key="2">
    <source>
        <dbReference type="Proteomes" id="UP001189429"/>
    </source>
</evidence>
<protein>
    <submittedName>
        <fullName evidence="1">Uncharacterized protein</fullName>
    </submittedName>
</protein>
<dbReference type="Proteomes" id="UP001189429">
    <property type="component" value="Unassembled WGS sequence"/>
</dbReference>